<keyword evidence="1" id="KW-0407">Ion channel</keyword>
<comment type="caution">
    <text evidence="3">The sequence shown here is derived from an EMBL/GenBank/DDBJ whole genome shotgun (WGS) entry which is preliminary data.</text>
</comment>
<proteinExistence type="predicted"/>
<dbReference type="GO" id="GO:0034220">
    <property type="term" value="P:monoatomic ion transmembrane transport"/>
    <property type="evidence" value="ECO:0007669"/>
    <property type="project" value="UniProtKB-KW"/>
</dbReference>
<sequence length="293" mass="32633">MSKSPPATSIREGMADGDAPIPQILGILAVEGTLLLRLSMISLAPSLEDSQCLFRHSPSVSVYSLRRYGHCICSIRWSELKPNRHLVAERWLTAKVKEQSSADYEDPQIQCRKEDAEGRAKRFKSYIFSCVPCVMNPHAKVVQLRSKFFVISCLVAVVVDPLFFFLLGVQLDNKCIVLNGTMTTTIVVFRCVTDFMYILHILLQFRLAYIAPESRVVGAGDLVGNPRKSPSITCKGMYRPTGEDLQQLQSKSHGDIGRNVKLATPILGPYTLASKTHELLSSENLRYAIIPGF</sequence>
<organism evidence="3 4">
    <name type="scientific">Punica granatum</name>
    <name type="common">Pomegranate</name>
    <dbReference type="NCBI Taxonomy" id="22663"/>
    <lineage>
        <taxon>Eukaryota</taxon>
        <taxon>Viridiplantae</taxon>
        <taxon>Streptophyta</taxon>
        <taxon>Embryophyta</taxon>
        <taxon>Tracheophyta</taxon>
        <taxon>Spermatophyta</taxon>
        <taxon>Magnoliopsida</taxon>
        <taxon>eudicotyledons</taxon>
        <taxon>Gunneridae</taxon>
        <taxon>Pentapetalae</taxon>
        <taxon>rosids</taxon>
        <taxon>malvids</taxon>
        <taxon>Myrtales</taxon>
        <taxon>Lythraceae</taxon>
        <taxon>Punica</taxon>
    </lineage>
</organism>
<feature type="transmembrane region" description="Helical" evidence="2">
    <location>
        <begin position="148"/>
        <end position="167"/>
    </location>
</feature>
<evidence type="ECO:0008006" key="5">
    <source>
        <dbReference type="Google" id="ProtNLM"/>
    </source>
</evidence>
<dbReference type="AlphaFoldDB" id="A0A2I0JAZ0"/>
<reference evidence="3 4" key="1">
    <citation type="submission" date="2017-11" db="EMBL/GenBank/DDBJ databases">
        <title>De-novo sequencing of pomegranate (Punica granatum L.) genome.</title>
        <authorList>
            <person name="Akparov Z."/>
            <person name="Amiraslanov A."/>
            <person name="Hajiyeva S."/>
            <person name="Abbasov M."/>
            <person name="Kaur K."/>
            <person name="Hamwieh A."/>
            <person name="Solovyev V."/>
            <person name="Salamov A."/>
            <person name="Braich B."/>
            <person name="Kosarev P."/>
            <person name="Mahmoud A."/>
            <person name="Hajiyev E."/>
            <person name="Babayeva S."/>
            <person name="Izzatullayeva V."/>
            <person name="Mammadov A."/>
            <person name="Mammadov A."/>
            <person name="Sharifova S."/>
            <person name="Ojaghi J."/>
            <person name="Eynullazada K."/>
            <person name="Bayramov B."/>
            <person name="Abdulazimova A."/>
            <person name="Shahmuradov I."/>
        </authorList>
    </citation>
    <scope>NUCLEOTIDE SEQUENCE [LARGE SCALE GENOMIC DNA]</scope>
    <source>
        <strain evidence="4">cv. AG2017</strain>
        <tissue evidence="3">Leaf</tissue>
    </source>
</reference>
<dbReference type="GO" id="GO:0016020">
    <property type="term" value="C:membrane"/>
    <property type="evidence" value="ECO:0007669"/>
    <property type="project" value="UniProtKB-SubCell"/>
</dbReference>
<dbReference type="EMBL" id="PGOL01001857">
    <property type="protein sequence ID" value="PKI53431.1"/>
    <property type="molecule type" value="Genomic_DNA"/>
</dbReference>
<keyword evidence="1" id="KW-0406">Ion transport</keyword>
<gene>
    <name evidence="3" type="ORF">CRG98_026121</name>
</gene>
<evidence type="ECO:0000313" key="3">
    <source>
        <dbReference type="EMBL" id="PKI53431.1"/>
    </source>
</evidence>
<dbReference type="PANTHER" id="PTHR45651:SF11">
    <property type="entry name" value="CYCLIC NUCLEOTIDE-GATED ION CHANNEL 20, CHLOROPLASTIC-RELATED"/>
    <property type="match status" value="1"/>
</dbReference>
<keyword evidence="1" id="KW-0813">Transport</keyword>
<dbReference type="STRING" id="22663.A0A2I0JAZ0"/>
<protein>
    <recommendedName>
        <fullName evidence="5">Ion transport domain-containing protein</fullName>
    </recommendedName>
</protein>
<dbReference type="GO" id="GO:0030552">
    <property type="term" value="F:cAMP binding"/>
    <property type="evidence" value="ECO:0007669"/>
    <property type="project" value="UniProtKB-KW"/>
</dbReference>
<evidence type="ECO:0000313" key="4">
    <source>
        <dbReference type="Proteomes" id="UP000233551"/>
    </source>
</evidence>
<dbReference type="PANTHER" id="PTHR45651">
    <property type="entry name" value="CYCLIC NUCLEOTIDE-GATED ION CHANNEL 15-RELATED-RELATED"/>
    <property type="match status" value="1"/>
</dbReference>
<accession>A0A2I0JAZ0</accession>
<dbReference type="Proteomes" id="UP000233551">
    <property type="component" value="Unassembled WGS sequence"/>
</dbReference>
<name>A0A2I0JAZ0_PUNGR</name>
<keyword evidence="2" id="KW-0812">Transmembrane</keyword>
<feature type="transmembrane region" description="Helical" evidence="2">
    <location>
        <begin position="187"/>
        <end position="205"/>
    </location>
</feature>
<keyword evidence="2" id="KW-1133">Transmembrane helix</keyword>
<evidence type="ECO:0000256" key="1">
    <source>
        <dbReference type="ARBA" id="ARBA00023303"/>
    </source>
</evidence>
<evidence type="ECO:0000256" key="2">
    <source>
        <dbReference type="SAM" id="Phobius"/>
    </source>
</evidence>
<keyword evidence="4" id="KW-1185">Reference proteome</keyword>
<keyword evidence="2" id="KW-0472">Membrane</keyword>